<feature type="transmembrane region" description="Helical" evidence="7">
    <location>
        <begin position="200"/>
        <end position="222"/>
    </location>
</feature>
<feature type="transmembrane region" description="Helical" evidence="7">
    <location>
        <begin position="259"/>
        <end position="280"/>
    </location>
</feature>
<dbReference type="Proteomes" id="UP000317043">
    <property type="component" value="Unassembled WGS sequence"/>
</dbReference>
<dbReference type="InterPro" id="IPR050901">
    <property type="entry name" value="BP-dep_ABC_trans_perm"/>
</dbReference>
<dbReference type="InterPro" id="IPR035906">
    <property type="entry name" value="MetI-like_sf"/>
</dbReference>
<comment type="subcellular location">
    <subcellularLocation>
        <location evidence="1 7">Cell membrane</location>
        <topology evidence="1 7">Multi-pass membrane protein</topology>
    </subcellularLocation>
</comment>
<feature type="transmembrane region" description="Helical" evidence="7">
    <location>
        <begin position="24"/>
        <end position="45"/>
    </location>
</feature>
<feature type="domain" description="ABC transmembrane type-1" evidence="8">
    <location>
        <begin position="80"/>
        <end position="280"/>
    </location>
</feature>
<evidence type="ECO:0000256" key="5">
    <source>
        <dbReference type="ARBA" id="ARBA00022989"/>
    </source>
</evidence>
<dbReference type="GO" id="GO:0005886">
    <property type="term" value="C:plasma membrane"/>
    <property type="evidence" value="ECO:0007669"/>
    <property type="project" value="UniProtKB-SubCell"/>
</dbReference>
<feature type="transmembrane region" description="Helical" evidence="7">
    <location>
        <begin position="158"/>
        <end position="179"/>
    </location>
</feature>
<evidence type="ECO:0000256" key="1">
    <source>
        <dbReference type="ARBA" id="ARBA00004651"/>
    </source>
</evidence>
<evidence type="ECO:0000313" key="10">
    <source>
        <dbReference type="Proteomes" id="UP000317043"/>
    </source>
</evidence>
<gene>
    <name evidence="9" type="ORF">FB566_4931</name>
</gene>
<evidence type="ECO:0000259" key="8">
    <source>
        <dbReference type="PROSITE" id="PS50928"/>
    </source>
</evidence>
<evidence type="ECO:0000256" key="7">
    <source>
        <dbReference type="RuleBase" id="RU363032"/>
    </source>
</evidence>
<keyword evidence="5 7" id="KW-1133">Transmembrane helix</keyword>
<proteinExistence type="inferred from homology"/>
<keyword evidence="6 7" id="KW-0472">Membrane</keyword>
<evidence type="ECO:0000256" key="6">
    <source>
        <dbReference type="ARBA" id="ARBA00023136"/>
    </source>
</evidence>
<comment type="similarity">
    <text evidence="7">Belongs to the binding-protein-dependent transport system permease family.</text>
</comment>
<protein>
    <submittedName>
        <fullName evidence="9">Carbohydrate ABC transporter membrane protein 2 (CUT1 family)</fullName>
    </submittedName>
</protein>
<dbReference type="Gene3D" id="1.10.3720.10">
    <property type="entry name" value="MetI-like"/>
    <property type="match status" value="1"/>
</dbReference>
<dbReference type="GO" id="GO:0055085">
    <property type="term" value="P:transmembrane transport"/>
    <property type="evidence" value="ECO:0007669"/>
    <property type="project" value="InterPro"/>
</dbReference>
<reference evidence="9 10" key="1">
    <citation type="submission" date="2019-06" db="EMBL/GenBank/DDBJ databases">
        <title>Sequencing the genomes of 1000 actinobacteria strains.</title>
        <authorList>
            <person name="Klenk H.-P."/>
        </authorList>
    </citation>
    <scope>NUCLEOTIDE SEQUENCE [LARGE SCALE GENOMIC DNA]</scope>
    <source>
        <strain evidence="9 10">DSM 45928</strain>
    </source>
</reference>
<keyword evidence="4 7" id="KW-0812">Transmembrane</keyword>
<evidence type="ECO:0000256" key="2">
    <source>
        <dbReference type="ARBA" id="ARBA00022448"/>
    </source>
</evidence>
<evidence type="ECO:0000313" key="9">
    <source>
        <dbReference type="EMBL" id="TQL79330.1"/>
    </source>
</evidence>
<sequence>MTPPGDADRSSAARRVAWRMAGRIGFYSVTCLIAAFFAIPLLWLISAPFDASPTYAVEFPEVTLANFATILANPYALPSLLNSVILAIGTAAFVVIGAALAAYALSRVRIPGRDALLYLLLLLSSVVTGTAAMVPLFLLVSEIGAAIHPVLGIDSHFAVMLVMSSGLLPAAIFMLKDFVDGIPPSYEESARVFGASPFRVLKDIVVPLITPGLATITVWTVVNVWGNFLVPFILLRDADKQPAAVLMRTLYTEAGQPNLALLATFSLLYSLPVVLMYLFVSKRYGFRFHGGIKS</sequence>
<organism evidence="9 10">
    <name type="scientific">Stackebrandtia endophytica</name>
    <dbReference type="NCBI Taxonomy" id="1496996"/>
    <lineage>
        <taxon>Bacteria</taxon>
        <taxon>Bacillati</taxon>
        <taxon>Actinomycetota</taxon>
        <taxon>Actinomycetes</taxon>
        <taxon>Glycomycetales</taxon>
        <taxon>Glycomycetaceae</taxon>
        <taxon>Stackebrandtia</taxon>
    </lineage>
</organism>
<keyword evidence="2 7" id="KW-0813">Transport</keyword>
<dbReference type="PANTHER" id="PTHR32243:SF18">
    <property type="entry name" value="INNER MEMBRANE ABC TRANSPORTER PERMEASE PROTEIN YCJP"/>
    <property type="match status" value="1"/>
</dbReference>
<dbReference type="EMBL" id="VFOW01000001">
    <property type="protein sequence ID" value="TQL79330.1"/>
    <property type="molecule type" value="Genomic_DNA"/>
</dbReference>
<dbReference type="SUPFAM" id="SSF161098">
    <property type="entry name" value="MetI-like"/>
    <property type="match status" value="1"/>
</dbReference>
<dbReference type="Pfam" id="PF00528">
    <property type="entry name" value="BPD_transp_1"/>
    <property type="match status" value="1"/>
</dbReference>
<dbReference type="InParanoid" id="A0A543B3I2"/>
<dbReference type="CDD" id="cd06261">
    <property type="entry name" value="TM_PBP2"/>
    <property type="match status" value="1"/>
</dbReference>
<evidence type="ECO:0000256" key="3">
    <source>
        <dbReference type="ARBA" id="ARBA00022475"/>
    </source>
</evidence>
<dbReference type="InterPro" id="IPR000515">
    <property type="entry name" value="MetI-like"/>
</dbReference>
<name>A0A543B3I2_9ACTN</name>
<dbReference type="AlphaFoldDB" id="A0A543B3I2"/>
<accession>A0A543B3I2</accession>
<feature type="transmembrane region" description="Helical" evidence="7">
    <location>
        <begin position="84"/>
        <end position="105"/>
    </location>
</feature>
<keyword evidence="10" id="KW-1185">Reference proteome</keyword>
<dbReference type="PANTHER" id="PTHR32243">
    <property type="entry name" value="MALTOSE TRANSPORT SYSTEM PERMEASE-RELATED"/>
    <property type="match status" value="1"/>
</dbReference>
<keyword evidence="3" id="KW-1003">Cell membrane</keyword>
<evidence type="ECO:0000256" key="4">
    <source>
        <dbReference type="ARBA" id="ARBA00022692"/>
    </source>
</evidence>
<feature type="transmembrane region" description="Helical" evidence="7">
    <location>
        <begin position="117"/>
        <end position="138"/>
    </location>
</feature>
<dbReference type="PROSITE" id="PS50928">
    <property type="entry name" value="ABC_TM1"/>
    <property type="match status" value="1"/>
</dbReference>
<comment type="caution">
    <text evidence="9">The sequence shown here is derived from an EMBL/GenBank/DDBJ whole genome shotgun (WGS) entry which is preliminary data.</text>
</comment>